<sequence length="67" mass="7191">MMGDPLRSSHVSSHKQNCEGVVGAQSEQYRATVESSPGCGGSPGRDMRIWYQSPYMAGSVLMRTSGP</sequence>
<feature type="region of interest" description="Disordered" evidence="1">
    <location>
        <begin position="1"/>
        <end position="45"/>
    </location>
</feature>
<accession>A0A540MGH5</accession>
<name>A0A540MGH5_MALBA</name>
<evidence type="ECO:0000256" key="1">
    <source>
        <dbReference type="SAM" id="MobiDB-lite"/>
    </source>
</evidence>
<reference evidence="2 3" key="1">
    <citation type="journal article" date="2019" name="G3 (Bethesda)">
        <title>Sequencing of a Wild Apple (Malus baccata) Genome Unravels the Differences Between Cultivated and Wild Apple Species Regarding Disease Resistance and Cold Tolerance.</title>
        <authorList>
            <person name="Chen X."/>
        </authorList>
    </citation>
    <scope>NUCLEOTIDE SEQUENCE [LARGE SCALE GENOMIC DNA]</scope>
    <source>
        <strain evidence="3">cv. Shandingzi</strain>
        <tissue evidence="2">Leaves</tissue>
    </source>
</reference>
<protein>
    <submittedName>
        <fullName evidence="2">Uncharacterized protein</fullName>
    </submittedName>
</protein>
<proteinExistence type="predicted"/>
<gene>
    <name evidence="2" type="ORF">C1H46_016573</name>
</gene>
<comment type="caution">
    <text evidence="2">The sequence shown here is derived from an EMBL/GenBank/DDBJ whole genome shotgun (WGS) entry which is preliminary data.</text>
</comment>
<evidence type="ECO:0000313" key="2">
    <source>
        <dbReference type="EMBL" id="TQD97793.1"/>
    </source>
</evidence>
<evidence type="ECO:0000313" key="3">
    <source>
        <dbReference type="Proteomes" id="UP000315295"/>
    </source>
</evidence>
<dbReference type="AlphaFoldDB" id="A0A540MGH5"/>
<dbReference type="Proteomes" id="UP000315295">
    <property type="component" value="Unassembled WGS sequence"/>
</dbReference>
<dbReference type="EMBL" id="VIEB01000263">
    <property type="protein sequence ID" value="TQD97793.1"/>
    <property type="molecule type" value="Genomic_DNA"/>
</dbReference>
<feature type="compositionally biased region" description="Polar residues" evidence="1">
    <location>
        <begin position="25"/>
        <end position="35"/>
    </location>
</feature>
<organism evidence="2 3">
    <name type="scientific">Malus baccata</name>
    <name type="common">Siberian crab apple</name>
    <name type="synonym">Pyrus baccata</name>
    <dbReference type="NCBI Taxonomy" id="106549"/>
    <lineage>
        <taxon>Eukaryota</taxon>
        <taxon>Viridiplantae</taxon>
        <taxon>Streptophyta</taxon>
        <taxon>Embryophyta</taxon>
        <taxon>Tracheophyta</taxon>
        <taxon>Spermatophyta</taxon>
        <taxon>Magnoliopsida</taxon>
        <taxon>eudicotyledons</taxon>
        <taxon>Gunneridae</taxon>
        <taxon>Pentapetalae</taxon>
        <taxon>rosids</taxon>
        <taxon>fabids</taxon>
        <taxon>Rosales</taxon>
        <taxon>Rosaceae</taxon>
        <taxon>Amygdaloideae</taxon>
        <taxon>Maleae</taxon>
        <taxon>Malus</taxon>
    </lineage>
</organism>
<keyword evidence="3" id="KW-1185">Reference proteome</keyword>